<sequence length="714" mass="79131">MDQDDPFVSPPRTRLDSKAITIAPISTLPPTSADLSTSPTFISGVIALLFPYSSTTQTLRLVLAEEDPRLRADKGQLRISFHGRAAREVASRELQIGDKLILGLEGGGWFKLKNVKEGRELGWSLKFEGGVTGWVRGEEVNVEGEGGEGKPKALEEGDEGESGTVVSQAGSGNSAGSQREWKLPTGSMGRRREYPPAREDARELFDDDEELLREMEREEKEKVGMEPVRKRPRFSVGRYRVIRGDEEDLPSSESNKGSSVAGDSQREGSAEALSEHDKMDETPVSRVEIPSPSLPTVSFTDSDQQQPHQSQEPPDSPHLKPVDSCGRTLVPPLEHGGLNLTDYRDTSTPAKQDVDFSGSKGYLIHEERLSISRTEPEIIVSGSQSSGYDSTGNRSRGRSPAVQSSPLRNVQTVGSELRRDMGMQGEQGDGRDKAPSPLPGEAMVERAIREDALLEEDNEGDNDVGWKEDTAQGDGKKQEEEDHLLSVPRSTTRVLDDLLTHDTTQSTTQTRSDNMSQSAAFGGFQSGLTTVLSDFPPISYLTWGHIQDFIGVVCRTKPIERAKRGQRDYFISMRVVDSSRPLGITVSVFRPRKDALPRVEVGDCVLLRNFKIISQERNLMAISTNTCAYAVWKEFGREKVAVVNGPPVEWGVEEEEYIRRIGGWFQGLDDEVRKGLERWPEKKGKEKAVDSVRRRADREDRSWRGDGDILKRAA</sequence>
<evidence type="ECO:0000259" key="2">
    <source>
        <dbReference type="SMART" id="SM00976"/>
    </source>
</evidence>
<keyword evidence="4" id="KW-1185">Reference proteome</keyword>
<name>A0A3N4M0M9_9PEZI</name>
<evidence type="ECO:0000313" key="4">
    <source>
        <dbReference type="Proteomes" id="UP000267821"/>
    </source>
</evidence>
<gene>
    <name evidence="3" type="ORF">L211DRAFT_865866</name>
</gene>
<feature type="region of interest" description="Disordered" evidence="1">
    <location>
        <begin position="140"/>
        <end position="206"/>
    </location>
</feature>
<feature type="domain" description="Telomeric single stranded DNA binding POT1/Cdc13" evidence="2">
    <location>
        <begin position="535"/>
        <end position="666"/>
    </location>
</feature>
<dbReference type="SMART" id="SM00976">
    <property type="entry name" value="Telo_bind"/>
    <property type="match status" value="1"/>
</dbReference>
<dbReference type="GO" id="GO:0003677">
    <property type="term" value="F:DNA binding"/>
    <property type="evidence" value="ECO:0007669"/>
    <property type="project" value="InterPro"/>
</dbReference>
<dbReference type="InParanoid" id="A0A3N4M0M9"/>
<feature type="compositionally biased region" description="Basic and acidic residues" evidence="1">
    <location>
        <begin position="264"/>
        <end position="283"/>
    </location>
</feature>
<dbReference type="STRING" id="1051890.A0A3N4M0M9"/>
<dbReference type="OrthoDB" id="5363079at2759"/>
<feature type="compositionally biased region" description="Basic and acidic residues" evidence="1">
    <location>
        <begin position="190"/>
        <end position="204"/>
    </location>
</feature>
<proteinExistence type="predicted"/>
<feature type="compositionally biased region" description="Polar residues" evidence="1">
    <location>
        <begin position="401"/>
        <end position="413"/>
    </location>
</feature>
<reference evidence="3 4" key="1">
    <citation type="journal article" date="2018" name="Nat. Ecol. Evol.">
        <title>Pezizomycetes genomes reveal the molecular basis of ectomycorrhizal truffle lifestyle.</title>
        <authorList>
            <person name="Murat C."/>
            <person name="Payen T."/>
            <person name="Noel B."/>
            <person name="Kuo A."/>
            <person name="Morin E."/>
            <person name="Chen J."/>
            <person name="Kohler A."/>
            <person name="Krizsan K."/>
            <person name="Balestrini R."/>
            <person name="Da Silva C."/>
            <person name="Montanini B."/>
            <person name="Hainaut M."/>
            <person name="Levati E."/>
            <person name="Barry K.W."/>
            <person name="Belfiori B."/>
            <person name="Cichocki N."/>
            <person name="Clum A."/>
            <person name="Dockter R.B."/>
            <person name="Fauchery L."/>
            <person name="Guy J."/>
            <person name="Iotti M."/>
            <person name="Le Tacon F."/>
            <person name="Lindquist E.A."/>
            <person name="Lipzen A."/>
            <person name="Malagnac F."/>
            <person name="Mello A."/>
            <person name="Molinier V."/>
            <person name="Miyauchi S."/>
            <person name="Poulain J."/>
            <person name="Riccioni C."/>
            <person name="Rubini A."/>
            <person name="Sitrit Y."/>
            <person name="Splivallo R."/>
            <person name="Traeger S."/>
            <person name="Wang M."/>
            <person name="Zifcakova L."/>
            <person name="Wipf D."/>
            <person name="Zambonelli A."/>
            <person name="Paolocci F."/>
            <person name="Nowrousian M."/>
            <person name="Ottonello S."/>
            <person name="Baldrian P."/>
            <person name="Spatafora J.W."/>
            <person name="Henrissat B."/>
            <person name="Nagy L.G."/>
            <person name="Aury J.M."/>
            <person name="Wincker P."/>
            <person name="Grigoriev I.V."/>
            <person name="Bonfante P."/>
            <person name="Martin F.M."/>
        </authorList>
    </citation>
    <scope>NUCLEOTIDE SEQUENCE [LARGE SCALE GENOMIC DNA]</scope>
    <source>
        <strain evidence="3 4">ATCC MYA-4762</strain>
    </source>
</reference>
<dbReference type="GO" id="GO:0000781">
    <property type="term" value="C:chromosome, telomeric region"/>
    <property type="evidence" value="ECO:0007669"/>
    <property type="project" value="InterPro"/>
</dbReference>
<feature type="compositionally biased region" description="Basic and acidic residues" evidence="1">
    <location>
        <begin position="363"/>
        <end position="376"/>
    </location>
</feature>
<feature type="compositionally biased region" description="Low complexity" evidence="1">
    <location>
        <begin position="167"/>
        <end position="178"/>
    </location>
</feature>
<dbReference type="InterPro" id="IPR011564">
    <property type="entry name" value="Telomer_end-bd_POT1/Cdc13"/>
</dbReference>
<dbReference type="Gene3D" id="2.40.50.140">
    <property type="entry name" value="Nucleic acid-binding proteins"/>
    <property type="match status" value="1"/>
</dbReference>
<feature type="region of interest" description="Disordered" evidence="1">
    <location>
        <begin position="231"/>
        <end position="413"/>
    </location>
</feature>
<dbReference type="SUPFAM" id="SSF50249">
    <property type="entry name" value="Nucleic acid-binding proteins"/>
    <property type="match status" value="1"/>
</dbReference>
<feature type="region of interest" description="Disordered" evidence="1">
    <location>
        <begin position="687"/>
        <end position="714"/>
    </location>
</feature>
<feature type="region of interest" description="Disordered" evidence="1">
    <location>
        <begin position="454"/>
        <end position="496"/>
    </location>
</feature>
<protein>
    <recommendedName>
        <fullName evidence="2">Telomeric single stranded DNA binding POT1/Cdc13 domain-containing protein</fullName>
    </recommendedName>
</protein>
<dbReference type="AlphaFoldDB" id="A0A3N4M0M9"/>
<dbReference type="Proteomes" id="UP000267821">
    <property type="component" value="Unassembled WGS sequence"/>
</dbReference>
<accession>A0A3N4M0M9</accession>
<organism evidence="3 4">
    <name type="scientific">Terfezia boudieri ATCC MYA-4762</name>
    <dbReference type="NCBI Taxonomy" id="1051890"/>
    <lineage>
        <taxon>Eukaryota</taxon>
        <taxon>Fungi</taxon>
        <taxon>Dikarya</taxon>
        <taxon>Ascomycota</taxon>
        <taxon>Pezizomycotina</taxon>
        <taxon>Pezizomycetes</taxon>
        <taxon>Pezizales</taxon>
        <taxon>Pezizaceae</taxon>
        <taxon>Terfezia</taxon>
    </lineage>
</organism>
<dbReference type="InterPro" id="IPR012340">
    <property type="entry name" value="NA-bd_OB-fold"/>
</dbReference>
<dbReference type="Pfam" id="PF02765">
    <property type="entry name" value="POT1"/>
    <property type="match status" value="1"/>
</dbReference>
<dbReference type="EMBL" id="ML121532">
    <property type="protein sequence ID" value="RPB26942.1"/>
    <property type="molecule type" value="Genomic_DNA"/>
</dbReference>
<feature type="compositionally biased region" description="Polar residues" evidence="1">
    <location>
        <begin position="251"/>
        <end position="262"/>
    </location>
</feature>
<evidence type="ECO:0000313" key="3">
    <source>
        <dbReference type="EMBL" id="RPB26942.1"/>
    </source>
</evidence>
<feature type="compositionally biased region" description="Basic and acidic residues" evidence="1">
    <location>
        <begin position="464"/>
        <end position="484"/>
    </location>
</feature>
<dbReference type="GO" id="GO:0000723">
    <property type="term" value="P:telomere maintenance"/>
    <property type="evidence" value="ECO:0007669"/>
    <property type="project" value="InterPro"/>
</dbReference>
<feature type="compositionally biased region" description="Polar residues" evidence="1">
    <location>
        <begin position="381"/>
        <end position="394"/>
    </location>
</feature>
<feature type="compositionally biased region" description="Polar residues" evidence="1">
    <location>
        <begin position="294"/>
        <end position="313"/>
    </location>
</feature>
<evidence type="ECO:0000256" key="1">
    <source>
        <dbReference type="SAM" id="MobiDB-lite"/>
    </source>
</evidence>